<protein>
    <submittedName>
        <fullName evidence="2">Uncharacterized protein</fullName>
    </submittedName>
</protein>
<comment type="caution">
    <text evidence="2">The sequence shown here is derived from an EMBL/GenBank/DDBJ whole genome shotgun (WGS) entry which is preliminary data.</text>
</comment>
<gene>
    <name evidence="2" type="ORF">OCHUTO_0710</name>
</gene>
<proteinExistence type="predicted"/>
<dbReference type="EMBL" id="LANP01000017">
    <property type="protein sequence ID" value="KJV55793.1"/>
    <property type="molecule type" value="Genomic_DNA"/>
</dbReference>
<accession>A0A0F3MJ46</accession>
<keyword evidence="1" id="KW-0472">Membrane</keyword>
<organism evidence="2 3">
    <name type="scientific">Orientia chuto str. Dubai</name>
    <dbReference type="NCBI Taxonomy" id="1359168"/>
    <lineage>
        <taxon>Bacteria</taxon>
        <taxon>Pseudomonadati</taxon>
        <taxon>Pseudomonadota</taxon>
        <taxon>Alphaproteobacteria</taxon>
        <taxon>Rickettsiales</taxon>
        <taxon>Rickettsiaceae</taxon>
        <taxon>Rickettsieae</taxon>
        <taxon>Orientia</taxon>
    </lineage>
</organism>
<dbReference type="PATRIC" id="fig|1359168.3.peg.329"/>
<dbReference type="Proteomes" id="UP000033616">
    <property type="component" value="Unassembled WGS sequence"/>
</dbReference>
<evidence type="ECO:0000313" key="3">
    <source>
        <dbReference type="Proteomes" id="UP000033616"/>
    </source>
</evidence>
<evidence type="ECO:0000313" key="2">
    <source>
        <dbReference type="EMBL" id="KJV55793.1"/>
    </source>
</evidence>
<feature type="transmembrane region" description="Helical" evidence="1">
    <location>
        <begin position="217"/>
        <end position="241"/>
    </location>
</feature>
<evidence type="ECO:0000256" key="1">
    <source>
        <dbReference type="SAM" id="Phobius"/>
    </source>
</evidence>
<name>A0A0F3MJ46_9RICK</name>
<keyword evidence="1" id="KW-1133">Transmembrane helix</keyword>
<reference evidence="2 3" key="1">
    <citation type="submission" date="2015-02" db="EMBL/GenBank/DDBJ databases">
        <title>Genome Sequencing of Rickettsiales.</title>
        <authorList>
            <person name="Daugherty S.C."/>
            <person name="Su Q."/>
            <person name="Abolude K."/>
            <person name="Beier-Sexton M."/>
            <person name="Carlyon J.A."/>
            <person name="Carter R."/>
            <person name="Day N.P."/>
            <person name="Dumler S.J."/>
            <person name="Dyachenko V."/>
            <person name="Godinez A."/>
            <person name="Kurtti T.J."/>
            <person name="Lichay M."/>
            <person name="Mullins K.E."/>
            <person name="Ott S."/>
            <person name="Pappas-Brown V."/>
            <person name="Paris D.H."/>
            <person name="Patel P."/>
            <person name="Richards A.L."/>
            <person name="Sadzewicz L."/>
            <person name="Sears K."/>
            <person name="Seidman D."/>
            <person name="Sengamalay N."/>
            <person name="Stenos J."/>
            <person name="Tallon L.J."/>
            <person name="Vincent G."/>
            <person name="Fraser C.M."/>
            <person name="Munderloh U."/>
            <person name="Dunning-Hotopp J.C."/>
        </authorList>
    </citation>
    <scope>NUCLEOTIDE SEQUENCE [LARGE SCALE GENOMIC DNA]</scope>
    <source>
        <strain evidence="2 3">Fuller</strain>
    </source>
</reference>
<keyword evidence="1" id="KW-0812">Transmembrane</keyword>
<keyword evidence="3" id="KW-1185">Reference proteome</keyword>
<dbReference type="AlphaFoldDB" id="A0A0F3MJ46"/>
<dbReference type="RefSeq" id="WP_045797361.1">
    <property type="nucleotide sequence ID" value="NZ_LANP01000017.1"/>
</dbReference>
<sequence length="319" mass="34697">MLNFRSIITTAIDTREMAGKIIDYGTKCMGKLLHSVNTYDVPSCNITTMKQLSPDNTIKVETTNPNTGKTYIAMMFQCSSSISSDPSDLIGYLGGPQNIVHIFEKVPNNKLLSECISAEVLTFGNATLESAGTGGFINSYINNITNTNFGRYLIQSCQISNCSFRSMQEFFNQAFKQQAVSNGTYSSYNSATINYSEVVSSSMEFVDTTPSPEEESYITSALVATGAVAGAAAVGFAYLAYRLWYKHKKTDTTSLKDIGTSTNTDVKNLAEEGSTSIKNSNNKELSLTPNPNGIEEEIYETMEFTSAPISGENVLSSIV</sequence>